<reference evidence="2" key="1">
    <citation type="submission" date="2018-12" db="EMBL/GenBank/DDBJ databases">
        <authorList>
            <person name="Syme R.A."/>
            <person name="Farfan-Caceres L."/>
            <person name="Lichtenzveig J."/>
        </authorList>
    </citation>
    <scope>NUCLEOTIDE SEQUENCE</scope>
    <source>
        <strain evidence="2">Al4</strain>
    </source>
</reference>
<accession>A0A8H7IZY1</accession>
<sequence>MQASDDVTTAKMSAIMPRLDWTTTGNAVERRKRQNRLNKRAQRQRRRALAGKSQSPAASGDQAKEALLAQLASLQCFANMHILGPQALSSTKYLLLLEDAARTAYAKRSPRTDILLGHTQLNVRRALIANIEVLGLTASEMHDDALSPFSMSGTWRPEQAEERIPVALRPTMVQRSVPHHPWLDLLPDAAFRNNLILLDAAGFLDEEQLCLDICSQSGVIVWKDPWDPTGWEITPAFLGKWKLVLTGCWELFQSTNRWRSRRGEARITSETWSNIQDEGQG</sequence>
<dbReference type="PANTHER" id="PTHR38116:SF1">
    <property type="entry name" value="BZIP DOMAIN-CONTAINING PROTEIN"/>
    <property type="match status" value="1"/>
</dbReference>
<dbReference type="Proteomes" id="UP000651452">
    <property type="component" value="Unassembled WGS sequence"/>
</dbReference>
<keyword evidence="3" id="KW-1185">Reference proteome</keyword>
<gene>
    <name evidence="2" type="ORF">EKO04_006461</name>
</gene>
<evidence type="ECO:0008006" key="4">
    <source>
        <dbReference type="Google" id="ProtNLM"/>
    </source>
</evidence>
<dbReference type="EMBL" id="RZGK01000011">
    <property type="protein sequence ID" value="KAF9695404.1"/>
    <property type="molecule type" value="Genomic_DNA"/>
</dbReference>
<feature type="compositionally biased region" description="Basic residues" evidence="1">
    <location>
        <begin position="31"/>
        <end position="49"/>
    </location>
</feature>
<comment type="caution">
    <text evidence="2">The sequence shown here is derived from an EMBL/GenBank/DDBJ whole genome shotgun (WGS) entry which is preliminary data.</text>
</comment>
<proteinExistence type="predicted"/>
<name>A0A8H7IZY1_9PLEO</name>
<reference evidence="2" key="2">
    <citation type="submission" date="2020-09" db="EMBL/GenBank/DDBJ databases">
        <title>Reference genome assembly for Australian Ascochyta lentis isolate Al4.</title>
        <authorList>
            <person name="Lee R.C."/>
            <person name="Farfan-Caceres L.M."/>
            <person name="Debler J.W."/>
            <person name="Williams A.H."/>
            <person name="Henares B.M."/>
        </authorList>
    </citation>
    <scope>NUCLEOTIDE SEQUENCE</scope>
    <source>
        <strain evidence="2">Al4</strain>
    </source>
</reference>
<feature type="region of interest" description="Disordered" evidence="1">
    <location>
        <begin position="31"/>
        <end position="61"/>
    </location>
</feature>
<dbReference type="InterPro" id="IPR021833">
    <property type="entry name" value="DUF3425"/>
</dbReference>
<protein>
    <recommendedName>
        <fullName evidence="4">BZIP domain-containing protein</fullName>
    </recommendedName>
</protein>
<dbReference type="OrthoDB" id="2245989at2759"/>
<organism evidence="2 3">
    <name type="scientific">Ascochyta lentis</name>
    <dbReference type="NCBI Taxonomy" id="205686"/>
    <lineage>
        <taxon>Eukaryota</taxon>
        <taxon>Fungi</taxon>
        <taxon>Dikarya</taxon>
        <taxon>Ascomycota</taxon>
        <taxon>Pezizomycotina</taxon>
        <taxon>Dothideomycetes</taxon>
        <taxon>Pleosporomycetidae</taxon>
        <taxon>Pleosporales</taxon>
        <taxon>Pleosporineae</taxon>
        <taxon>Didymellaceae</taxon>
        <taxon>Ascochyta</taxon>
    </lineage>
</organism>
<evidence type="ECO:0000313" key="2">
    <source>
        <dbReference type="EMBL" id="KAF9695404.1"/>
    </source>
</evidence>
<dbReference type="AlphaFoldDB" id="A0A8H7IZY1"/>
<evidence type="ECO:0000313" key="3">
    <source>
        <dbReference type="Proteomes" id="UP000651452"/>
    </source>
</evidence>
<dbReference type="PANTHER" id="PTHR38116">
    <property type="entry name" value="CHROMOSOME 7, WHOLE GENOME SHOTGUN SEQUENCE"/>
    <property type="match status" value="1"/>
</dbReference>
<evidence type="ECO:0000256" key="1">
    <source>
        <dbReference type="SAM" id="MobiDB-lite"/>
    </source>
</evidence>
<dbReference type="Pfam" id="PF11905">
    <property type="entry name" value="DUF3425"/>
    <property type="match status" value="1"/>
</dbReference>